<evidence type="ECO:0000256" key="4">
    <source>
        <dbReference type="ARBA" id="ARBA00022685"/>
    </source>
</evidence>
<dbReference type="Pfam" id="PF02083">
    <property type="entry name" value="Urotensin_II"/>
    <property type="match status" value="1"/>
</dbReference>
<feature type="signal peptide" evidence="9">
    <location>
        <begin position="1"/>
        <end position="21"/>
    </location>
</feature>
<evidence type="ECO:0000313" key="10">
    <source>
        <dbReference type="EMBL" id="KAG7519278.1"/>
    </source>
</evidence>
<evidence type="ECO:0000256" key="7">
    <source>
        <dbReference type="ARBA" id="ARBA00023157"/>
    </source>
</evidence>
<comment type="similarity">
    <text evidence="2 8">Belongs to the urotensin-2 family.</text>
</comment>
<sequence length="124" mass="13718">MKCNHLLSWTVLLMASGPLLAHPITDSAEMIYPGAASVEERGVGTLDDLSLSEQGFPPQESAGLRYSSLLSDGVRTTGLFPRGMNREVLLEKQTLLNPLSRAFGIRKQFRKRGGNSECFWKYCV</sequence>
<keyword evidence="3" id="KW-0964">Secreted</keyword>
<dbReference type="PROSITE" id="PS00984">
    <property type="entry name" value="UROTENSIN_II"/>
    <property type="match status" value="1"/>
</dbReference>
<comment type="caution">
    <text evidence="10">The sequence shown here is derived from an EMBL/GenBank/DDBJ whole genome shotgun (WGS) entry which is preliminary data.</text>
</comment>
<dbReference type="GO" id="GO:0005576">
    <property type="term" value="C:extracellular region"/>
    <property type="evidence" value="ECO:0007669"/>
    <property type="project" value="UniProtKB-SubCell"/>
</dbReference>
<proteinExistence type="inferred from homology"/>
<comment type="subcellular location">
    <subcellularLocation>
        <location evidence="1 8">Secreted</location>
    </subcellularLocation>
</comment>
<evidence type="ECO:0000256" key="6">
    <source>
        <dbReference type="ARBA" id="ARBA00022729"/>
    </source>
</evidence>
<dbReference type="InterPro" id="IPR001483">
    <property type="entry name" value="Urotensin_II"/>
</dbReference>
<name>A0AAV6SQV5_SOLSE</name>
<protein>
    <submittedName>
        <fullName evidence="10">Urotensin-2-like</fullName>
    </submittedName>
</protein>
<dbReference type="GO" id="GO:0005179">
    <property type="term" value="F:hormone activity"/>
    <property type="evidence" value="ECO:0007669"/>
    <property type="project" value="UniProtKB-KW"/>
</dbReference>
<dbReference type="PANTHER" id="PTHR14447:SF0">
    <property type="entry name" value="UROTENSIN-2"/>
    <property type="match status" value="1"/>
</dbReference>
<evidence type="ECO:0000256" key="9">
    <source>
        <dbReference type="SAM" id="SignalP"/>
    </source>
</evidence>
<gene>
    <name evidence="10" type="ORF">JOB18_005325</name>
</gene>
<feature type="chain" id="PRO_5043933213" evidence="9">
    <location>
        <begin position="22"/>
        <end position="124"/>
    </location>
</feature>
<evidence type="ECO:0000313" key="11">
    <source>
        <dbReference type="Proteomes" id="UP000693946"/>
    </source>
</evidence>
<evidence type="ECO:0000256" key="5">
    <source>
        <dbReference type="ARBA" id="ARBA00022702"/>
    </source>
</evidence>
<evidence type="ECO:0000256" key="3">
    <source>
        <dbReference type="ARBA" id="ARBA00022525"/>
    </source>
</evidence>
<keyword evidence="5 8" id="KW-0372">Hormone</keyword>
<keyword evidence="11" id="KW-1185">Reference proteome</keyword>
<dbReference type="GO" id="GO:0097746">
    <property type="term" value="P:blood vessel diameter maintenance"/>
    <property type="evidence" value="ECO:0007669"/>
    <property type="project" value="InterPro"/>
</dbReference>
<evidence type="ECO:0000256" key="2">
    <source>
        <dbReference type="ARBA" id="ARBA00006719"/>
    </source>
</evidence>
<organism evidence="10 11">
    <name type="scientific">Solea senegalensis</name>
    <name type="common">Senegalese sole</name>
    <dbReference type="NCBI Taxonomy" id="28829"/>
    <lineage>
        <taxon>Eukaryota</taxon>
        <taxon>Metazoa</taxon>
        <taxon>Chordata</taxon>
        <taxon>Craniata</taxon>
        <taxon>Vertebrata</taxon>
        <taxon>Euteleostomi</taxon>
        <taxon>Actinopterygii</taxon>
        <taxon>Neopterygii</taxon>
        <taxon>Teleostei</taxon>
        <taxon>Neoteleostei</taxon>
        <taxon>Acanthomorphata</taxon>
        <taxon>Carangaria</taxon>
        <taxon>Pleuronectiformes</taxon>
        <taxon>Pleuronectoidei</taxon>
        <taxon>Soleidae</taxon>
        <taxon>Solea</taxon>
    </lineage>
</organism>
<keyword evidence="7" id="KW-1015">Disulfide bond</keyword>
<dbReference type="PANTHER" id="PTHR14447">
    <property type="entry name" value="UROTENSIN 2"/>
    <property type="match status" value="1"/>
</dbReference>
<evidence type="ECO:0000256" key="8">
    <source>
        <dbReference type="RuleBase" id="RU000636"/>
    </source>
</evidence>
<dbReference type="Proteomes" id="UP000693946">
    <property type="component" value="Linkage Group LG11"/>
</dbReference>
<evidence type="ECO:0000256" key="1">
    <source>
        <dbReference type="ARBA" id="ARBA00004613"/>
    </source>
</evidence>
<accession>A0AAV6SQV5</accession>
<dbReference type="EMBL" id="JAGKHQ010000003">
    <property type="protein sequence ID" value="KAG7519278.1"/>
    <property type="molecule type" value="Genomic_DNA"/>
</dbReference>
<keyword evidence="6 9" id="KW-0732">Signal</keyword>
<dbReference type="AlphaFoldDB" id="A0AAV6SQV5"/>
<dbReference type="GO" id="GO:0008217">
    <property type="term" value="P:regulation of blood pressure"/>
    <property type="evidence" value="ECO:0007669"/>
    <property type="project" value="InterPro"/>
</dbReference>
<keyword evidence="4" id="KW-0165">Cleavage on pair of basic residues</keyword>
<reference evidence="10 11" key="1">
    <citation type="journal article" date="2021" name="Sci. Rep.">
        <title>Chromosome anchoring in Senegalese sole (Solea senegalensis) reveals sex-associated markers and genome rearrangements in flatfish.</title>
        <authorList>
            <person name="Guerrero-Cozar I."/>
            <person name="Gomez-Garrido J."/>
            <person name="Berbel C."/>
            <person name="Martinez-Blanch J.F."/>
            <person name="Alioto T."/>
            <person name="Claros M.G."/>
            <person name="Gagnaire P.A."/>
            <person name="Manchado M."/>
        </authorList>
    </citation>
    <scope>NUCLEOTIDE SEQUENCE [LARGE SCALE GENOMIC DNA]</scope>
    <source>
        <strain evidence="10">Sse05_10M</strain>
    </source>
</reference>